<proteinExistence type="predicted"/>
<sequence length="299" mass="33962">MIRTANTDRINLELIPPKKFSKVVEEIQLCKPPCDLHGFECDRERNNIKVQDAASSWYTIKKSSESGFGSGSLSIFLLEFISSIRSTFCIVTRTRSFRIFLMSSSLDIRLFIFSLVKLKPHYTYHFQQPHNDQESFHLIAPLLRYEKSLFITALWIGRTSPGDRFLATSSFRTWQFKDSQGMRSSEGGGNSGGFVALERLNLVIGSHIDKENPKIRLRLKTKENYVIHSEELNKKTKVHPDPDTKAAQRFYLDLVSVMNDFKKNGGSLCDSQSQHACASPAAVYGADLKKNSNIKPPFN</sequence>
<comment type="caution">
    <text evidence="1">The sequence shown here is derived from an EMBL/GenBank/DDBJ whole genome shotgun (WGS) entry which is preliminary data.</text>
</comment>
<accession>A0A212ERJ7</accession>
<keyword evidence="2" id="KW-1185">Reference proteome</keyword>
<dbReference type="AlphaFoldDB" id="A0A212ERJ7"/>
<organism evidence="1 2">
    <name type="scientific">Danaus plexippus plexippus</name>
    <dbReference type="NCBI Taxonomy" id="278856"/>
    <lineage>
        <taxon>Eukaryota</taxon>
        <taxon>Metazoa</taxon>
        <taxon>Ecdysozoa</taxon>
        <taxon>Arthropoda</taxon>
        <taxon>Hexapoda</taxon>
        <taxon>Insecta</taxon>
        <taxon>Pterygota</taxon>
        <taxon>Neoptera</taxon>
        <taxon>Endopterygota</taxon>
        <taxon>Lepidoptera</taxon>
        <taxon>Glossata</taxon>
        <taxon>Ditrysia</taxon>
        <taxon>Papilionoidea</taxon>
        <taxon>Nymphalidae</taxon>
        <taxon>Danainae</taxon>
        <taxon>Danaini</taxon>
        <taxon>Danaina</taxon>
        <taxon>Danaus</taxon>
        <taxon>Danaus</taxon>
    </lineage>
</organism>
<dbReference type="Proteomes" id="UP000007151">
    <property type="component" value="Unassembled WGS sequence"/>
</dbReference>
<evidence type="ECO:0000313" key="1">
    <source>
        <dbReference type="EMBL" id="OWR44071.1"/>
    </source>
</evidence>
<protein>
    <submittedName>
        <fullName evidence="1">Uncharacterized protein</fullName>
    </submittedName>
</protein>
<name>A0A212ERJ7_DANPL</name>
<dbReference type="KEGG" id="dpl:KGM_204124"/>
<evidence type="ECO:0000313" key="2">
    <source>
        <dbReference type="Proteomes" id="UP000007151"/>
    </source>
</evidence>
<gene>
    <name evidence="1" type="ORF">KGM_204124</name>
</gene>
<reference evidence="1 2" key="1">
    <citation type="journal article" date="2011" name="Cell">
        <title>The monarch butterfly genome yields insights into long-distance migration.</title>
        <authorList>
            <person name="Zhan S."/>
            <person name="Merlin C."/>
            <person name="Boore J.L."/>
            <person name="Reppert S.M."/>
        </authorList>
    </citation>
    <scope>NUCLEOTIDE SEQUENCE [LARGE SCALE GENOMIC DNA]</scope>
    <source>
        <strain evidence="1">F-2</strain>
    </source>
</reference>
<dbReference type="InParanoid" id="A0A212ERJ7"/>
<dbReference type="EMBL" id="AGBW02013025">
    <property type="protein sequence ID" value="OWR44071.1"/>
    <property type="molecule type" value="Genomic_DNA"/>
</dbReference>